<feature type="compositionally biased region" description="Polar residues" evidence="10">
    <location>
        <begin position="392"/>
        <end position="406"/>
    </location>
</feature>
<keyword evidence="5" id="KW-0963">Cytoplasm</keyword>
<feature type="compositionally biased region" description="Pro residues" evidence="10">
    <location>
        <begin position="456"/>
        <end position="465"/>
    </location>
</feature>
<dbReference type="PANTHER" id="PTHR32078">
    <property type="entry name" value="NUCLEAR PROTEIN MDM1"/>
    <property type="match status" value="1"/>
</dbReference>
<evidence type="ECO:0000256" key="8">
    <source>
        <dbReference type="ARBA" id="ARBA00023242"/>
    </source>
</evidence>
<comment type="similarity">
    <text evidence="3">Belongs to the MDM1 family.</text>
</comment>
<proteinExistence type="inferred from homology"/>
<dbReference type="GeneID" id="106464389"/>
<feature type="compositionally biased region" description="Basic and acidic residues" evidence="10">
    <location>
        <begin position="91"/>
        <end position="104"/>
    </location>
</feature>
<feature type="region of interest" description="Disordered" evidence="10">
    <location>
        <begin position="79"/>
        <end position="104"/>
    </location>
</feature>
<keyword evidence="6" id="KW-0493">Microtubule</keyword>
<feature type="region of interest" description="Disordered" evidence="10">
    <location>
        <begin position="160"/>
        <end position="209"/>
    </location>
</feature>
<evidence type="ECO:0000256" key="7">
    <source>
        <dbReference type="ARBA" id="ARBA00023212"/>
    </source>
</evidence>
<dbReference type="Pfam" id="PF15501">
    <property type="entry name" value="MDM1"/>
    <property type="match status" value="1"/>
</dbReference>
<evidence type="ECO:0000256" key="3">
    <source>
        <dbReference type="ARBA" id="ARBA00010494"/>
    </source>
</evidence>
<evidence type="ECO:0000313" key="12">
    <source>
        <dbReference type="RefSeq" id="XP_022247781.1"/>
    </source>
</evidence>
<evidence type="ECO:0000256" key="6">
    <source>
        <dbReference type="ARBA" id="ARBA00022701"/>
    </source>
</evidence>
<evidence type="ECO:0000313" key="11">
    <source>
        <dbReference type="Proteomes" id="UP000694941"/>
    </source>
</evidence>
<evidence type="ECO:0000256" key="2">
    <source>
        <dbReference type="ARBA" id="ARBA00004123"/>
    </source>
</evidence>
<evidence type="ECO:0000256" key="4">
    <source>
        <dbReference type="ARBA" id="ARBA00013508"/>
    </source>
</evidence>
<evidence type="ECO:0000256" key="5">
    <source>
        <dbReference type="ARBA" id="ARBA00022490"/>
    </source>
</evidence>
<evidence type="ECO:0000256" key="9">
    <source>
        <dbReference type="ARBA" id="ARBA00045771"/>
    </source>
</evidence>
<feature type="compositionally biased region" description="Basic and acidic residues" evidence="10">
    <location>
        <begin position="313"/>
        <end position="340"/>
    </location>
</feature>
<feature type="compositionally biased region" description="Basic and acidic residues" evidence="10">
    <location>
        <begin position="407"/>
        <end position="433"/>
    </location>
</feature>
<feature type="compositionally biased region" description="Low complexity" evidence="10">
    <location>
        <begin position="303"/>
        <end position="312"/>
    </location>
</feature>
<comment type="subcellular location">
    <subcellularLocation>
        <location evidence="1">Cytoplasm</location>
        <location evidence="1">Cytoskeleton</location>
        <location evidence="1">Microtubule organizing center</location>
        <location evidence="1">Centrosome</location>
        <location evidence="1">Centriole</location>
    </subcellularLocation>
    <subcellularLocation>
        <location evidence="2">Nucleus</location>
    </subcellularLocation>
</comment>
<gene>
    <name evidence="12" type="primary">LOC106464389</name>
</gene>
<dbReference type="Proteomes" id="UP000694941">
    <property type="component" value="Unplaced"/>
</dbReference>
<keyword evidence="8" id="KW-0539">Nucleus</keyword>
<dbReference type="PANTHER" id="PTHR32078:SF1">
    <property type="entry name" value="NUCLEAR PROTEIN MDM1"/>
    <property type="match status" value="1"/>
</dbReference>
<keyword evidence="7" id="KW-0206">Cytoskeleton</keyword>
<accession>A0ABM1SVX5</accession>
<evidence type="ECO:0000256" key="10">
    <source>
        <dbReference type="SAM" id="MobiDB-lite"/>
    </source>
</evidence>
<sequence length="536" mass="60474">MLNTVCNLCRACPMPTDEKESYTEYKRSFTWRPNPDEVVQKPPESVKTMEPALYRKKKYHDLTYKRDLLLNNEEVMDYSDSKSTGVGIDTHSSERKSRTLEQKRQVNGISNPHKEYVKQPHVDVEPVYPTFIPYGNPNLVEDTTVVPKVTEYRSNFAWPLDGSPLSGTHKESYGSDQSTSKTTEDSSSESPEIFRNQNEDEKLSPRTIMGKKTEYKSKFQPFSAYVYVDGSWKKTEKLRDVEGKPLDEANPWYSEVVERIKKAGEYRVRSQGRPFYGDQSTMITRKSVEDESLLPTYVLIATSRPSARSASSEQRKEKTPEAKHEVSPRRQPKVMREGHTSKLSRPASVPRFETSEKGSAVTTPPGAKSRPVPRRPPSSIVNGQEPKVLPKPTTTESTKMEVTNGEQLEKDRDEKDAAKELVQSEHKKIEKFSPQDAVRPNSLQAVNGDLESKSPSPIPEPPTGPVPLTTVKSPEEVTGIKSPDPETWTIPLETSKDLEWTDGHIPVDGKRSKYPSDFIVKAEVFPENGELIESGV</sequence>
<reference evidence="12" key="1">
    <citation type="submission" date="2025-08" db="UniProtKB">
        <authorList>
            <consortium name="RefSeq"/>
        </authorList>
    </citation>
    <scope>IDENTIFICATION</scope>
    <source>
        <tissue evidence="12">Muscle</tissue>
    </source>
</reference>
<organism evidence="11 12">
    <name type="scientific">Limulus polyphemus</name>
    <name type="common">Atlantic horseshoe crab</name>
    <dbReference type="NCBI Taxonomy" id="6850"/>
    <lineage>
        <taxon>Eukaryota</taxon>
        <taxon>Metazoa</taxon>
        <taxon>Ecdysozoa</taxon>
        <taxon>Arthropoda</taxon>
        <taxon>Chelicerata</taxon>
        <taxon>Merostomata</taxon>
        <taxon>Xiphosura</taxon>
        <taxon>Limulidae</taxon>
        <taxon>Limulus</taxon>
    </lineage>
</organism>
<dbReference type="InterPro" id="IPR029136">
    <property type="entry name" value="MDM1"/>
</dbReference>
<dbReference type="RefSeq" id="XP_022247781.1">
    <property type="nucleotide sequence ID" value="XM_022392073.1"/>
</dbReference>
<evidence type="ECO:0000256" key="1">
    <source>
        <dbReference type="ARBA" id="ARBA00004114"/>
    </source>
</evidence>
<comment type="function">
    <text evidence="9">Microtubule-binding protein that negatively regulates centriole duplication. Binds to and stabilizes microtubules.</text>
</comment>
<protein>
    <recommendedName>
        <fullName evidence="4">Nuclear protein MDM1</fullName>
    </recommendedName>
</protein>
<keyword evidence="11" id="KW-1185">Reference proteome</keyword>
<feature type="region of interest" description="Disordered" evidence="10">
    <location>
        <begin position="301"/>
        <end position="489"/>
    </location>
</feature>
<name>A0ABM1SVX5_LIMPO</name>